<evidence type="ECO:0000313" key="2">
    <source>
        <dbReference type="Proteomes" id="UP000663833"/>
    </source>
</evidence>
<sequence length="95" mass="10672">QPYTVQKILEIPSSQLNLMLTELKRKDLCLGTRDLAMLNEFVSLLVLIGEATTVTQAQNTPSIRDAPVPVFTGPVDQYNTGHQYYWFSTSKLIIS</sequence>
<name>A0A817UJA6_9BILA</name>
<dbReference type="Proteomes" id="UP000663833">
    <property type="component" value="Unassembled WGS sequence"/>
</dbReference>
<comment type="caution">
    <text evidence="1">The sequence shown here is derived from an EMBL/GenBank/DDBJ whole genome shotgun (WGS) entry which is preliminary data.</text>
</comment>
<proteinExistence type="predicted"/>
<feature type="non-terminal residue" evidence="1">
    <location>
        <position position="1"/>
    </location>
</feature>
<accession>A0A817UJA6</accession>
<evidence type="ECO:0000313" key="1">
    <source>
        <dbReference type="EMBL" id="CAF3336700.1"/>
    </source>
</evidence>
<dbReference type="EMBL" id="CAJNYD010001411">
    <property type="protein sequence ID" value="CAF3336700.1"/>
    <property type="molecule type" value="Genomic_DNA"/>
</dbReference>
<reference evidence="1" key="1">
    <citation type="submission" date="2021-02" db="EMBL/GenBank/DDBJ databases">
        <authorList>
            <person name="Nowell W R."/>
        </authorList>
    </citation>
    <scope>NUCLEOTIDE SEQUENCE</scope>
</reference>
<dbReference type="AlphaFoldDB" id="A0A817UJA6"/>
<protein>
    <submittedName>
        <fullName evidence="1">Uncharacterized protein</fullName>
    </submittedName>
</protein>
<gene>
    <name evidence="1" type="ORF">LUA448_LOCUS11745</name>
</gene>
<organism evidence="1 2">
    <name type="scientific">Rotaria socialis</name>
    <dbReference type="NCBI Taxonomy" id="392032"/>
    <lineage>
        <taxon>Eukaryota</taxon>
        <taxon>Metazoa</taxon>
        <taxon>Spiralia</taxon>
        <taxon>Gnathifera</taxon>
        <taxon>Rotifera</taxon>
        <taxon>Eurotatoria</taxon>
        <taxon>Bdelloidea</taxon>
        <taxon>Philodinida</taxon>
        <taxon>Philodinidae</taxon>
        <taxon>Rotaria</taxon>
    </lineage>
</organism>